<dbReference type="AlphaFoldDB" id="A0A699YT05"/>
<dbReference type="Proteomes" id="UP000485058">
    <property type="component" value="Unassembled WGS sequence"/>
</dbReference>
<keyword evidence="2" id="KW-0472">Membrane</keyword>
<evidence type="ECO:0000256" key="1">
    <source>
        <dbReference type="SAM" id="MobiDB-lite"/>
    </source>
</evidence>
<evidence type="ECO:0000313" key="4">
    <source>
        <dbReference type="Proteomes" id="UP000485058"/>
    </source>
</evidence>
<accession>A0A699YT05</accession>
<keyword evidence="2" id="KW-0812">Transmembrane</keyword>
<organism evidence="3 4">
    <name type="scientific">Haematococcus lacustris</name>
    <name type="common">Green alga</name>
    <name type="synonym">Haematococcus pluvialis</name>
    <dbReference type="NCBI Taxonomy" id="44745"/>
    <lineage>
        <taxon>Eukaryota</taxon>
        <taxon>Viridiplantae</taxon>
        <taxon>Chlorophyta</taxon>
        <taxon>core chlorophytes</taxon>
        <taxon>Chlorophyceae</taxon>
        <taxon>CS clade</taxon>
        <taxon>Chlamydomonadales</taxon>
        <taxon>Haematococcaceae</taxon>
        <taxon>Haematococcus</taxon>
    </lineage>
</organism>
<name>A0A699YT05_HAELA</name>
<comment type="caution">
    <text evidence="3">The sequence shown here is derived from an EMBL/GenBank/DDBJ whole genome shotgun (WGS) entry which is preliminary data.</text>
</comment>
<sequence length="202" mass="21907">MPSNALCKRIQVVEEQWQLCVWKASWQPAYLVPLLVVLVLVALALSAATFAVLLSRHEHKALLHSLLPKAAIAKMQADCQWAAADSYQSQLCMVGSGTPAEMILGIMEDILQGRPPALHKVMAVRHALQQSLDVYKPLQADLSQRMAHTPNMDGEVKDALMLQLVGRTAAAETVEGEGEEEKEGSMGCKAKDSCGPPSLLDP</sequence>
<proteinExistence type="predicted"/>
<protein>
    <submittedName>
        <fullName evidence="3">Calcium/calmodulin-dependent 3',5'-cyclic nucleotide phosphodiesterase 1B</fullName>
    </submittedName>
</protein>
<keyword evidence="4" id="KW-1185">Reference proteome</keyword>
<reference evidence="3 4" key="1">
    <citation type="submission" date="2020-02" db="EMBL/GenBank/DDBJ databases">
        <title>Draft genome sequence of Haematococcus lacustris strain NIES-144.</title>
        <authorList>
            <person name="Morimoto D."/>
            <person name="Nakagawa S."/>
            <person name="Yoshida T."/>
            <person name="Sawayama S."/>
        </authorList>
    </citation>
    <scope>NUCLEOTIDE SEQUENCE [LARGE SCALE GENOMIC DNA]</scope>
    <source>
        <strain evidence="3 4">NIES-144</strain>
    </source>
</reference>
<feature type="region of interest" description="Disordered" evidence="1">
    <location>
        <begin position="171"/>
        <end position="202"/>
    </location>
</feature>
<dbReference type="EMBL" id="BLLF01000600">
    <property type="protein sequence ID" value="GFH13337.1"/>
    <property type="molecule type" value="Genomic_DNA"/>
</dbReference>
<feature type="transmembrane region" description="Helical" evidence="2">
    <location>
        <begin position="31"/>
        <end position="54"/>
    </location>
</feature>
<evidence type="ECO:0000256" key="2">
    <source>
        <dbReference type="SAM" id="Phobius"/>
    </source>
</evidence>
<keyword evidence="2" id="KW-1133">Transmembrane helix</keyword>
<gene>
    <name evidence="3" type="ORF">HaLaN_09202</name>
</gene>
<evidence type="ECO:0000313" key="3">
    <source>
        <dbReference type="EMBL" id="GFH13337.1"/>
    </source>
</evidence>